<keyword evidence="3" id="KW-1185">Reference proteome</keyword>
<feature type="domain" description="DNA binding HTH" evidence="1">
    <location>
        <begin position="9"/>
        <end position="38"/>
    </location>
</feature>
<evidence type="ECO:0000313" key="3">
    <source>
        <dbReference type="Proteomes" id="UP001176429"/>
    </source>
</evidence>
<dbReference type="InterPro" id="IPR010982">
    <property type="entry name" value="Lambda_DNA-bd_dom_sf"/>
</dbReference>
<dbReference type="InterPro" id="IPR002197">
    <property type="entry name" value="HTH_Fis"/>
</dbReference>
<dbReference type="CDD" id="cd00093">
    <property type="entry name" value="HTH_XRE"/>
    <property type="match status" value="1"/>
</dbReference>
<organism evidence="2 3">
    <name type="scientific">Hymenobacter aranciens</name>
    <dbReference type="NCBI Taxonomy" id="3063996"/>
    <lineage>
        <taxon>Bacteria</taxon>
        <taxon>Pseudomonadati</taxon>
        <taxon>Bacteroidota</taxon>
        <taxon>Cytophagia</taxon>
        <taxon>Cytophagales</taxon>
        <taxon>Hymenobacteraceae</taxon>
        <taxon>Hymenobacter</taxon>
    </lineage>
</organism>
<dbReference type="Pfam" id="PF02954">
    <property type="entry name" value="HTH_8"/>
    <property type="match status" value="1"/>
</dbReference>
<dbReference type="Proteomes" id="UP001176429">
    <property type="component" value="Unassembled WGS sequence"/>
</dbReference>
<protein>
    <submittedName>
        <fullName evidence="2">Helix-turn-helix transcriptional regulator</fullName>
    </submittedName>
</protein>
<dbReference type="Gene3D" id="1.10.260.40">
    <property type="entry name" value="lambda repressor-like DNA-binding domains"/>
    <property type="match status" value="1"/>
</dbReference>
<evidence type="ECO:0000313" key="2">
    <source>
        <dbReference type="EMBL" id="MDO7877136.1"/>
    </source>
</evidence>
<dbReference type="InterPro" id="IPR001387">
    <property type="entry name" value="Cro/C1-type_HTH"/>
</dbReference>
<dbReference type="RefSeq" id="WP_305008558.1">
    <property type="nucleotide sequence ID" value="NZ_JAUQSY010000017.1"/>
</dbReference>
<proteinExistence type="predicted"/>
<reference evidence="2" key="1">
    <citation type="submission" date="2023-07" db="EMBL/GenBank/DDBJ databases">
        <authorList>
            <person name="Kim M.K."/>
        </authorList>
    </citation>
    <scope>NUCLEOTIDE SEQUENCE</scope>
    <source>
        <strain evidence="2">ASUV-10-1</strain>
    </source>
</reference>
<sequence length="124" mass="13947">MAAPHRGQILSDIISRNGINQTQLARDLGMSRSNLYRRYEVANLSPAFLRQVGAAIGLDLAAYFPELRPDTASVVAEPAASYERPAPIDCEQRLLQVLEQFAEKVRQYDELKARYDALLAERNQ</sequence>
<comment type="caution">
    <text evidence="2">The sequence shown here is derived from an EMBL/GenBank/DDBJ whole genome shotgun (WGS) entry which is preliminary data.</text>
</comment>
<evidence type="ECO:0000259" key="1">
    <source>
        <dbReference type="Pfam" id="PF02954"/>
    </source>
</evidence>
<name>A0ABT9BKF2_9BACT</name>
<dbReference type="EMBL" id="JAUQSY010000017">
    <property type="protein sequence ID" value="MDO7877136.1"/>
    <property type="molecule type" value="Genomic_DNA"/>
</dbReference>
<accession>A0ABT9BKF2</accession>
<gene>
    <name evidence="2" type="ORF">Q5H93_20490</name>
</gene>